<dbReference type="EMBL" id="LRGB01022943">
    <property type="protein sequence ID" value="KZR97008.1"/>
    <property type="molecule type" value="Genomic_DNA"/>
</dbReference>
<gene>
    <name evidence="5" type="ORF">APZ42_008342</name>
</gene>
<evidence type="ECO:0000313" key="5">
    <source>
        <dbReference type="EMBL" id="KZR97008.1"/>
    </source>
</evidence>
<evidence type="ECO:0000313" key="6">
    <source>
        <dbReference type="Proteomes" id="UP000076858"/>
    </source>
</evidence>
<dbReference type="STRING" id="35525.A0A164EPV1"/>
<sequence>LVENSCCASSTTATSSTGLRRKGRCKWFNVSKGWGFVTPDDGSPDIFVHQVIFSFFLYILFILYCRLVRKRTLWIS</sequence>
<keyword evidence="3" id="KW-1133">Transmembrane helix</keyword>
<name>A0A164EPV1_9CRUS</name>
<feature type="non-terminal residue" evidence="5">
    <location>
        <position position="76"/>
    </location>
</feature>
<dbReference type="Gene3D" id="2.40.50.140">
    <property type="entry name" value="Nucleic acid-binding proteins"/>
    <property type="match status" value="1"/>
</dbReference>
<dbReference type="InterPro" id="IPR051373">
    <property type="entry name" value="Lin-28_RNA-binding"/>
</dbReference>
<feature type="transmembrane region" description="Helical" evidence="3">
    <location>
        <begin position="46"/>
        <end position="67"/>
    </location>
</feature>
<evidence type="ECO:0000256" key="2">
    <source>
        <dbReference type="ARBA" id="ARBA00022490"/>
    </source>
</evidence>
<dbReference type="AlphaFoldDB" id="A0A164EPV1"/>
<protein>
    <submittedName>
        <fullName evidence="5">Putative RNA-binding protein lin-28</fullName>
    </submittedName>
</protein>
<feature type="domain" description="CSD" evidence="4">
    <location>
        <begin position="20"/>
        <end position="76"/>
    </location>
</feature>
<dbReference type="Proteomes" id="UP000076858">
    <property type="component" value="Unassembled WGS sequence"/>
</dbReference>
<evidence type="ECO:0000259" key="4">
    <source>
        <dbReference type="PROSITE" id="PS51857"/>
    </source>
</evidence>
<comment type="subcellular location">
    <subcellularLocation>
        <location evidence="1">Cytoplasm</location>
    </subcellularLocation>
</comment>
<dbReference type="GO" id="GO:0031054">
    <property type="term" value="P:pre-miRNA processing"/>
    <property type="evidence" value="ECO:0007669"/>
    <property type="project" value="TreeGrafter"/>
</dbReference>
<dbReference type="InterPro" id="IPR002059">
    <property type="entry name" value="CSP_DNA-bd"/>
</dbReference>
<comment type="caution">
    <text evidence="5">The sequence shown here is derived from an EMBL/GenBank/DDBJ whole genome shotgun (WGS) entry which is preliminary data.</text>
</comment>
<dbReference type="GO" id="GO:0005737">
    <property type="term" value="C:cytoplasm"/>
    <property type="evidence" value="ECO:0007669"/>
    <property type="project" value="UniProtKB-SubCell"/>
</dbReference>
<dbReference type="InterPro" id="IPR012340">
    <property type="entry name" value="NA-bd_OB-fold"/>
</dbReference>
<accession>A0A164EPV1</accession>
<keyword evidence="3" id="KW-0472">Membrane</keyword>
<dbReference type="PANTHER" id="PTHR46109:SF1">
    <property type="entry name" value="PROTEIN LIN-28 HOMOLOG"/>
    <property type="match status" value="1"/>
</dbReference>
<dbReference type="CDD" id="cd04458">
    <property type="entry name" value="CSP_CDS"/>
    <property type="match status" value="1"/>
</dbReference>
<proteinExistence type="predicted"/>
<keyword evidence="6" id="KW-1185">Reference proteome</keyword>
<reference evidence="5 6" key="1">
    <citation type="submission" date="2016-03" db="EMBL/GenBank/DDBJ databases">
        <title>EvidentialGene: Evidence-directed Construction of Genes on Genomes.</title>
        <authorList>
            <person name="Gilbert D.G."/>
            <person name="Choi J.-H."/>
            <person name="Mockaitis K."/>
            <person name="Colbourne J."/>
            <person name="Pfrender M."/>
        </authorList>
    </citation>
    <scope>NUCLEOTIDE SEQUENCE [LARGE SCALE GENOMIC DNA]</scope>
    <source>
        <strain evidence="5 6">Xinb3</strain>
        <tissue evidence="5">Complete organism</tissue>
    </source>
</reference>
<dbReference type="PANTHER" id="PTHR46109">
    <property type="entry name" value="PROTEIN LIN-28"/>
    <property type="match status" value="1"/>
</dbReference>
<dbReference type="PROSITE" id="PS51857">
    <property type="entry name" value="CSD_2"/>
    <property type="match status" value="1"/>
</dbReference>
<evidence type="ECO:0000256" key="1">
    <source>
        <dbReference type="ARBA" id="ARBA00004496"/>
    </source>
</evidence>
<dbReference type="SUPFAM" id="SSF50249">
    <property type="entry name" value="Nucleic acid-binding proteins"/>
    <property type="match status" value="1"/>
</dbReference>
<keyword evidence="2" id="KW-0963">Cytoplasm</keyword>
<evidence type="ECO:0000256" key="3">
    <source>
        <dbReference type="SAM" id="Phobius"/>
    </source>
</evidence>
<dbReference type="Pfam" id="PF00313">
    <property type="entry name" value="CSD"/>
    <property type="match status" value="1"/>
</dbReference>
<dbReference type="GO" id="GO:0003729">
    <property type="term" value="F:mRNA binding"/>
    <property type="evidence" value="ECO:0007669"/>
    <property type="project" value="TreeGrafter"/>
</dbReference>
<dbReference type="PRINTS" id="PR00050">
    <property type="entry name" value="COLDSHOCK"/>
</dbReference>
<organism evidence="5 6">
    <name type="scientific">Daphnia magna</name>
    <dbReference type="NCBI Taxonomy" id="35525"/>
    <lineage>
        <taxon>Eukaryota</taxon>
        <taxon>Metazoa</taxon>
        <taxon>Ecdysozoa</taxon>
        <taxon>Arthropoda</taxon>
        <taxon>Crustacea</taxon>
        <taxon>Branchiopoda</taxon>
        <taxon>Diplostraca</taxon>
        <taxon>Cladocera</taxon>
        <taxon>Anomopoda</taxon>
        <taxon>Daphniidae</taxon>
        <taxon>Daphnia</taxon>
    </lineage>
</organism>
<keyword evidence="3" id="KW-0812">Transmembrane</keyword>
<feature type="non-terminal residue" evidence="5">
    <location>
        <position position="1"/>
    </location>
</feature>
<dbReference type="GO" id="GO:0005634">
    <property type="term" value="C:nucleus"/>
    <property type="evidence" value="ECO:0007669"/>
    <property type="project" value="TreeGrafter"/>
</dbReference>